<keyword evidence="1" id="KW-1185">Reference proteome</keyword>
<proteinExistence type="predicted"/>
<reference evidence="2" key="1">
    <citation type="submission" date="2025-08" db="UniProtKB">
        <authorList>
            <consortium name="RefSeq"/>
        </authorList>
    </citation>
    <scope>IDENTIFICATION</scope>
    <source>
        <tissue evidence="2">Muscle</tissue>
    </source>
</reference>
<sequence length="162" mass="18485">MTNISASRKAGMENAVRYLKDLIKKSTSVQRSDQFLADANWLWVEVHTNLKNPYSGDSEDHIQEFDIGGFQRTVCPDCKEHKAVVPAQDIIEEMKEEVRLRVIKVEKSLASADGELLEGRKTKESEKDVDDKEVIVIGDSLIRHVDRIICRAYRFGNVRVKP</sequence>
<evidence type="ECO:0000313" key="1">
    <source>
        <dbReference type="Proteomes" id="UP000694941"/>
    </source>
</evidence>
<accession>A0ABM1T283</accession>
<organism evidence="1 2">
    <name type="scientific">Limulus polyphemus</name>
    <name type="common">Atlantic horseshoe crab</name>
    <dbReference type="NCBI Taxonomy" id="6850"/>
    <lineage>
        <taxon>Eukaryota</taxon>
        <taxon>Metazoa</taxon>
        <taxon>Ecdysozoa</taxon>
        <taxon>Arthropoda</taxon>
        <taxon>Chelicerata</taxon>
        <taxon>Merostomata</taxon>
        <taxon>Xiphosura</taxon>
        <taxon>Limulidae</taxon>
        <taxon>Limulus</taxon>
    </lineage>
</organism>
<evidence type="ECO:0000313" key="2">
    <source>
        <dbReference type="RefSeq" id="XP_022249989.1"/>
    </source>
</evidence>
<protein>
    <submittedName>
        <fullName evidence="2">Uncharacterized protein LOC111087494</fullName>
    </submittedName>
</protein>
<dbReference type="Proteomes" id="UP000694941">
    <property type="component" value="Unplaced"/>
</dbReference>
<gene>
    <name evidence="2" type="primary">LOC111087494</name>
</gene>
<name>A0ABM1T283_LIMPO</name>
<dbReference type="RefSeq" id="XP_022249989.1">
    <property type="nucleotide sequence ID" value="XM_022394281.1"/>
</dbReference>
<dbReference type="GeneID" id="111087494"/>